<accession>A0ABN8QU48</accession>
<comment type="caution">
    <text evidence="1">The sequence shown here is derived from an EMBL/GenBank/DDBJ whole genome shotgun (WGS) entry which is preliminary data.</text>
</comment>
<protein>
    <submittedName>
        <fullName evidence="1">Uncharacterized protein</fullName>
    </submittedName>
</protein>
<name>A0ABN8QU48_9CNID</name>
<keyword evidence="2" id="KW-1185">Reference proteome</keyword>
<evidence type="ECO:0000313" key="2">
    <source>
        <dbReference type="Proteomes" id="UP001159405"/>
    </source>
</evidence>
<reference evidence="1 2" key="1">
    <citation type="submission" date="2022-05" db="EMBL/GenBank/DDBJ databases">
        <authorList>
            <consortium name="Genoscope - CEA"/>
            <person name="William W."/>
        </authorList>
    </citation>
    <scope>NUCLEOTIDE SEQUENCE [LARGE SCALE GENOMIC DNA]</scope>
</reference>
<sequence length="96" mass="11031">MVETLNITVVRCFAWKLAGELDICISMSEYRTGVLCQPERRYFVRFSRDHEVGAEDIKINQNAMSGVMHISRKTTITFTSGEDVSRWPGLETAWRS</sequence>
<proteinExistence type="predicted"/>
<gene>
    <name evidence="1" type="ORF">PLOB_00010242</name>
</gene>
<dbReference type="Proteomes" id="UP001159405">
    <property type="component" value="Unassembled WGS sequence"/>
</dbReference>
<dbReference type="EMBL" id="CALNXK010000151">
    <property type="protein sequence ID" value="CAH3169574.1"/>
    <property type="molecule type" value="Genomic_DNA"/>
</dbReference>
<organism evidence="1 2">
    <name type="scientific">Porites lobata</name>
    <dbReference type="NCBI Taxonomy" id="104759"/>
    <lineage>
        <taxon>Eukaryota</taxon>
        <taxon>Metazoa</taxon>
        <taxon>Cnidaria</taxon>
        <taxon>Anthozoa</taxon>
        <taxon>Hexacorallia</taxon>
        <taxon>Scleractinia</taxon>
        <taxon>Fungiina</taxon>
        <taxon>Poritidae</taxon>
        <taxon>Porites</taxon>
    </lineage>
</organism>
<evidence type="ECO:0000313" key="1">
    <source>
        <dbReference type="EMBL" id="CAH3169574.1"/>
    </source>
</evidence>